<dbReference type="AlphaFoldDB" id="A0A4Y7SM76"/>
<proteinExistence type="predicted"/>
<comment type="caution">
    <text evidence="2">The sequence shown here is derived from an EMBL/GenBank/DDBJ whole genome shotgun (WGS) entry which is preliminary data.</text>
</comment>
<keyword evidence="3" id="KW-1185">Reference proteome</keyword>
<evidence type="ECO:0000313" key="3">
    <source>
        <dbReference type="Proteomes" id="UP000298030"/>
    </source>
</evidence>
<gene>
    <name evidence="2" type="ORF">FA13DRAFT_1715787</name>
</gene>
<organism evidence="2 3">
    <name type="scientific">Coprinellus micaceus</name>
    <name type="common">Glistening ink-cap mushroom</name>
    <name type="synonym">Coprinus micaceus</name>
    <dbReference type="NCBI Taxonomy" id="71717"/>
    <lineage>
        <taxon>Eukaryota</taxon>
        <taxon>Fungi</taxon>
        <taxon>Dikarya</taxon>
        <taxon>Basidiomycota</taxon>
        <taxon>Agaricomycotina</taxon>
        <taxon>Agaricomycetes</taxon>
        <taxon>Agaricomycetidae</taxon>
        <taxon>Agaricales</taxon>
        <taxon>Agaricineae</taxon>
        <taxon>Psathyrellaceae</taxon>
        <taxon>Coprinellus</taxon>
    </lineage>
</organism>
<evidence type="ECO:0000256" key="1">
    <source>
        <dbReference type="SAM" id="Phobius"/>
    </source>
</evidence>
<dbReference type="Proteomes" id="UP000298030">
    <property type="component" value="Unassembled WGS sequence"/>
</dbReference>
<evidence type="ECO:0000313" key="2">
    <source>
        <dbReference type="EMBL" id="TEB22831.1"/>
    </source>
</evidence>
<keyword evidence="1" id="KW-1133">Transmembrane helix</keyword>
<keyword evidence="1" id="KW-0472">Membrane</keyword>
<sequence length="299" mass="33565">MSISRGGPGPARMAIPLLPTIVEGEAVNHSTPANNPAILLLPISSHPPLKFQFTPVLDMRVLLQLRSLQLSHFHITGKDNWAFVVSGSPAAMKSWVAENMCMMRSRMNPLVWRYQFLLNLVLGAVIGTPMLIFKPPFPVTSLRWEKYLSLLVHALYDSLSRTVGWAASRLDPYICHGTVVGLEFLKWVRDDHDAHPAAKEKEECDHIHRKAPSLRSPHLCRVRWKLVNNSVCAVECRSLACTKRAATFEGGVHTQAGKMGSRGQKAPQRARLSGRFESGGVVHWTRRRGRLEKEQPQYE</sequence>
<protein>
    <submittedName>
        <fullName evidence="2">Uncharacterized protein</fullName>
    </submittedName>
</protein>
<feature type="transmembrane region" description="Helical" evidence="1">
    <location>
        <begin position="110"/>
        <end position="133"/>
    </location>
</feature>
<reference evidence="2 3" key="1">
    <citation type="journal article" date="2019" name="Nat. Ecol. Evol.">
        <title>Megaphylogeny resolves global patterns of mushroom evolution.</title>
        <authorList>
            <person name="Varga T."/>
            <person name="Krizsan K."/>
            <person name="Foldi C."/>
            <person name="Dima B."/>
            <person name="Sanchez-Garcia M."/>
            <person name="Sanchez-Ramirez S."/>
            <person name="Szollosi G.J."/>
            <person name="Szarkandi J.G."/>
            <person name="Papp V."/>
            <person name="Albert L."/>
            <person name="Andreopoulos W."/>
            <person name="Angelini C."/>
            <person name="Antonin V."/>
            <person name="Barry K.W."/>
            <person name="Bougher N.L."/>
            <person name="Buchanan P."/>
            <person name="Buyck B."/>
            <person name="Bense V."/>
            <person name="Catcheside P."/>
            <person name="Chovatia M."/>
            <person name="Cooper J."/>
            <person name="Damon W."/>
            <person name="Desjardin D."/>
            <person name="Finy P."/>
            <person name="Geml J."/>
            <person name="Haridas S."/>
            <person name="Hughes K."/>
            <person name="Justo A."/>
            <person name="Karasinski D."/>
            <person name="Kautmanova I."/>
            <person name="Kiss B."/>
            <person name="Kocsube S."/>
            <person name="Kotiranta H."/>
            <person name="LaButti K.M."/>
            <person name="Lechner B.E."/>
            <person name="Liimatainen K."/>
            <person name="Lipzen A."/>
            <person name="Lukacs Z."/>
            <person name="Mihaltcheva S."/>
            <person name="Morgado L.N."/>
            <person name="Niskanen T."/>
            <person name="Noordeloos M.E."/>
            <person name="Ohm R.A."/>
            <person name="Ortiz-Santana B."/>
            <person name="Ovrebo C."/>
            <person name="Racz N."/>
            <person name="Riley R."/>
            <person name="Savchenko A."/>
            <person name="Shiryaev A."/>
            <person name="Soop K."/>
            <person name="Spirin V."/>
            <person name="Szebenyi C."/>
            <person name="Tomsovsky M."/>
            <person name="Tulloss R.E."/>
            <person name="Uehling J."/>
            <person name="Grigoriev I.V."/>
            <person name="Vagvolgyi C."/>
            <person name="Papp T."/>
            <person name="Martin F.M."/>
            <person name="Miettinen O."/>
            <person name="Hibbett D.S."/>
            <person name="Nagy L.G."/>
        </authorList>
    </citation>
    <scope>NUCLEOTIDE SEQUENCE [LARGE SCALE GENOMIC DNA]</scope>
    <source>
        <strain evidence="2 3">FP101781</strain>
    </source>
</reference>
<name>A0A4Y7SM76_COPMI</name>
<keyword evidence="1" id="KW-0812">Transmembrane</keyword>
<accession>A0A4Y7SM76</accession>
<dbReference type="EMBL" id="QPFP01000085">
    <property type="protein sequence ID" value="TEB22831.1"/>
    <property type="molecule type" value="Genomic_DNA"/>
</dbReference>